<dbReference type="CDD" id="cd06587">
    <property type="entry name" value="VOC"/>
    <property type="match status" value="1"/>
</dbReference>
<dbReference type="AlphaFoldDB" id="A0A0F9QFR4"/>
<dbReference type="InterPro" id="IPR037523">
    <property type="entry name" value="VOC_core"/>
</dbReference>
<evidence type="ECO:0000259" key="1">
    <source>
        <dbReference type="PROSITE" id="PS51819"/>
    </source>
</evidence>
<organism evidence="2">
    <name type="scientific">marine sediment metagenome</name>
    <dbReference type="NCBI Taxonomy" id="412755"/>
    <lineage>
        <taxon>unclassified sequences</taxon>
        <taxon>metagenomes</taxon>
        <taxon>ecological metagenomes</taxon>
    </lineage>
</organism>
<sequence>MINLPWHHVHITLADREASARWHEEHSPAKRYQPTKRSENLYYGPNLLQIQSTAVAPEPHNARIDSIGVSVMNVIETVSDWQSTGGSIGVCNQRTARVEDPWGVPFELVERSPLGYTHINIAVSAPKQLRDWYESNLGGERVVCEWDKTRLVLAYDTMLIIFIPVESPVSSTIKRPIDHLGWYTDDLDATFQRFSANGVQFPVMPREFGPVRLAFAEDPFGIWIELLEPPNGIISKPL</sequence>
<dbReference type="InterPro" id="IPR004360">
    <property type="entry name" value="Glyas_Fos-R_dOase_dom"/>
</dbReference>
<name>A0A0F9QFR4_9ZZZZ</name>
<dbReference type="EMBL" id="LAZR01001549">
    <property type="protein sequence ID" value="KKN42910.1"/>
    <property type="molecule type" value="Genomic_DNA"/>
</dbReference>
<reference evidence="2" key="1">
    <citation type="journal article" date="2015" name="Nature">
        <title>Complex archaea that bridge the gap between prokaryotes and eukaryotes.</title>
        <authorList>
            <person name="Spang A."/>
            <person name="Saw J.H."/>
            <person name="Jorgensen S.L."/>
            <person name="Zaremba-Niedzwiedzka K."/>
            <person name="Martijn J."/>
            <person name="Lind A.E."/>
            <person name="van Eijk R."/>
            <person name="Schleper C."/>
            <person name="Guy L."/>
            <person name="Ettema T.J."/>
        </authorList>
    </citation>
    <scope>NUCLEOTIDE SEQUENCE</scope>
</reference>
<dbReference type="InterPro" id="IPR029068">
    <property type="entry name" value="Glyas_Bleomycin-R_OHBP_Dase"/>
</dbReference>
<feature type="domain" description="VOC" evidence="1">
    <location>
        <begin position="115"/>
        <end position="229"/>
    </location>
</feature>
<dbReference type="Pfam" id="PF00903">
    <property type="entry name" value="Glyoxalase"/>
    <property type="match status" value="1"/>
</dbReference>
<dbReference type="SUPFAM" id="SSF54593">
    <property type="entry name" value="Glyoxalase/Bleomycin resistance protein/Dihydroxybiphenyl dioxygenase"/>
    <property type="match status" value="2"/>
</dbReference>
<protein>
    <recommendedName>
        <fullName evidence="1">VOC domain-containing protein</fullName>
    </recommendedName>
</protein>
<accession>A0A0F9QFR4</accession>
<evidence type="ECO:0000313" key="2">
    <source>
        <dbReference type="EMBL" id="KKN42910.1"/>
    </source>
</evidence>
<comment type="caution">
    <text evidence="2">The sequence shown here is derived from an EMBL/GenBank/DDBJ whole genome shotgun (WGS) entry which is preliminary data.</text>
</comment>
<dbReference type="PROSITE" id="PS51819">
    <property type="entry name" value="VOC"/>
    <property type="match status" value="1"/>
</dbReference>
<dbReference type="Gene3D" id="3.10.180.10">
    <property type="entry name" value="2,3-Dihydroxybiphenyl 1,2-Dioxygenase, domain 1"/>
    <property type="match status" value="2"/>
</dbReference>
<gene>
    <name evidence="2" type="ORF">LCGC14_0708560</name>
</gene>
<proteinExistence type="predicted"/>